<evidence type="ECO:0000313" key="9">
    <source>
        <dbReference type="Proteomes" id="UP000184694"/>
    </source>
</evidence>
<dbReference type="EMBL" id="FSRG01000003">
    <property type="protein sequence ID" value="SIN72044.1"/>
    <property type="molecule type" value="Genomic_DNA"/>
</dbReference>
<evidence type="ECO:0000256" key="7">
    <source>
        <dbReference type="RuleBase" id="RU004466"/>
    </source>
</evidence>
<dbReference type="SFLD" id="SFLDG01017">
    <property type="entry name" value="Polyprenyl_Transferase_Like"/>
    <property type="match status" value="1"/>
</dbReference>
<dbReference type="SFLD" id="SFLDS00005">
    <property type="entry name" value="Isoprenoid_Synthase_Type_I"/>
    <property type="match status" value="1"/>
</dbReference>
<evidence type="ECO:0000256" key="3">
    <source>
        <dbReference type="ARBA" id="ARBA00022679"/>
    </source>
</evidence>
<keyword evidence="6" id="KW-0414">Isoprene biosynthesis</keyword>
<dbReference type="GO" id="GO:0004659">
    <property type="term" value="F:prenyltransferase activity"/>
    <property type="evidence" value="ECO:0007669"/>
    <property type="project" value="InterPro"/>
</dbReference>
<evidence type="ECO:0000256" key="2">
    <source>
        <dbReference type="ARBA" id="ARBA00006706"/>
    </source>
</evidence>
<name>A0A1N6DMZ4_9BACT</name>
<dbReference type="FunFam" id="1.10.600.10:FF:000001">
    <property type="entry name" value="Geranylgeranyl diphosphate synthase"/>
    <property type="match status" value="1"/>
</dbReference>
<keyword evidence="5" id="KW-0460">Magnesium</keyword>
<dbReference type="Gene3D" id="1.10.600.10">
    <property type="entry name" value="Farnesyl Diphosphate Synthase"/>
    <property type="match status" value="1"/>
</dbReference>
<dbReference type="GO" id="GO:0046872">
    <property type="term" value="F:metal ion binding"/>
    <property type="evidence" value="ECO:0007669"/>
    <property type="project" value="UniProtKB-KW"/>
</dbReference>
<dbReference type="InterPro" id="IPR000092">
    <property type="entry name" value="Polyprenyl_synt"/>
</dbReference>
<dbReference type="Proteomes" id="UP000184694">
    <property type="component" value="Unassembled WGS sequence"/>
</dbReference>
<dbReference type="PANTHER" id="PTHR43281:SF1">
    <property type="entry name" value="FARNESYL DIPHOSPHATE SYNTHASE"/>
    <property type="match status" value="1"/>
</dbReference>
<dbReference type="GO" id="GO:0016114">
    <property type="term" value="P:terpenoid biosynthetic process"/>
    <property type="evidence" value="ECO:0007669"/>
    <property type="project" value="UniProtKB-ARBA"/>
</dbReference>
<reference evidence="9" key="1">
    <citation type="submission" date="2016-11" db="EMBL/GenBank/DDBJ databases">
        <authorList>
            <person name="Varghese N."/>
            <person name="Submissions S."/>
        </authorList>
    </citation>
    <scope>NUCLEOTIDE SEQUENCE [LARGE SCALE GENOMIC DNA]</scope>
    <source>
        <strain evidence="9">DSM 17456</strain>
    </source>
</reference>
<comment type="similarity">
    <text evidence="2 7">Belongs to the FPP/GGPP synthase family.</text>
</comment>
<keyword evidence="3 7" id="KW-0808">Transferase</keyword>
<dbReference type="InterPro" id="IPR008949">
    <property type="entry name" value="Isoprenoid_synthase_dom_sf"/>
</dbReference>
<evidence type="ECO:0000256" key="5">
    <source>
        <dbReference type="ARBA" id="ARBA00022842"/>
    </source>
</evidence>
<keyword evidence="4" id="KW-0479">Metal-binding</keyword>
<evidence type="ECO:0000256" key="6">
    <source>
        <dbReference type="ARBA" id="ARBA00023229"/>
    </source>
</evidence>
<keyword evidence="9" id="KW-1185">Reference proteome</keyword>
<dbReference type="InterPro" id="IPR053378">
    <property type="entry name" value="Prenyl_diphosphate_synthase"/>
</dbReference>
<dbReference type="PROSITE" id="PS00444">
    <property type="entry name" value="POLYPRENYL_SYNTHASE_2"/>
    <property type="match status" value="1"/>
</dbReference>
<dbReference type="CDD" id="cd00685">
    <property type="entry name" value="Trans_IPPS_HT"/>
    <property type="match status" value="1"/>
</dbReference>
<sequence>MTMMSVQEFKSALKTEAASVEEFLSTCLHNRNIPQRLLDSMEYSLLAGGKRLRPVLCLFVAAMFGANKEHVMPFASAIECIHSYSLVHDDLPAMDDDDLRRGKPSNHKAFDEATAILAGDGLLTEAFVLMTETAEHISAASVLAAINTMAVAAGSGGMVGGQQLDMAFTGRDNVSLEELQTMHAMKTGALIRCSCECGAILGGASAEDLERIRTYGANIGAAFQIVDDILDETGTEEELGKPVGSDIEQGKNTYPSMLGIEKSRELAQQLVDNAVEQLAGGDGAEAQFLRKLAQYIVDRVS</sequence>
<dbReference type="OrthoDB" id="9805316at2"/>
<accession>A0A1N6DMZ4</accession>
<dbReference type="STRING" id="1121457.SAMN02745161_0320"/>
<organism evidence="8 9">
    <name type="scientific">Halodesulfovibrio marinisediminis DSM 17456</name>
    <dbReference type="NCBI Taxonomy" id="1121457"/>
    <lineage>
        <taxon>Bacteria</taxon>
        <taxon>Pseudomonadati</taxon>
        <taxon>Thermodesulfobacteriota</taxon>
        <taxon>Desulfovibrionia</taxon>
        <taxon>Desulfovibrionales</taxon>
        <taxon>Desulfovibrionaceae</taxon>
        <taxon>Halodesulfovibrio</taxon>
    </lineage>
</organism>
<dbReference type="SUPFAM" id="SSF48576">
    <property type="entry name" value="Terpenoid synthases"/>
    <property type="match status" value="1"/>
</dbReference>
<evidence type="ECO:0000256" key="4">
    <source>
        <dbReference type="ARBA" id="ARBA00022723"/>
    </source>
</evidence>
<evidence type="ECO:0000313" key="8">
    <source>
        <dbReference type="EMBL" id="SIN72044.1"/>
    </source>
</evidence>
<proteinExistence type="inferred from homology"/>
<dbReference type="GO" id="GO:0005737">
    <property type="term" value="C:cytoplasm"/>
    <property type="evidence" value="ECO:0007669"/>
    <property type="project" value="UniProtKB-ARBA"/>
</dbReference>
<dbReference type="PANTHER" id="PTHR43281">
    <property type="entry name" value="FARNESYL DIPHOSPHATE SYNTHASE"/>
    <property type="match status" value="1"/>
</dbReference>
<dbReference type="AlphaFoldDB" id="A0A1N6DMZ4"/>
<dbReference type="Pfam" id="PF00348">
    <property type="entry name" value="polyprenyl_synt"/>
    <property type="match status" value="1"/>
</dbReference>
<protein>
    <submittedName>
        <fullName evidence="8">Farnesyl-diphosphate synthase</fullName>
    </submittedName>
</protein>
<gene>
    <name evidence="8" type="ORF">SAMN02745161_0320</name>
</gene>
<dbReference type="InterPro" id="IPR033749">
    <property type="entry name" value="Polyprenyl_synt_CS"/>
</dbReference>
<dbReference type="NCBIfam" id="NF045485">
    <property type="entry name" value="FPPsyn"/>
    <property type="match status" value="1"/>
</dbReference>
<evidence type="ECO:0000256" key="1">
    <source>
        <dbReference type="ARBA" id="ARBA00001946"/>
    </source>
</evidence>
<dbReference type="PROSITE" id="PS00723">
    <property type="entry name" value="POLYPRENYL_SYNTHASE_1"/>
    <property type="match status" value="1"/>
</dbReference>
<comment type="cofactor">
    <cofactor evidence="1">
        <name>Mg(2+)</name>
        <dbReference type="ChEBI" id="CHEBI:18420"/>
    </cofactor>
</comment>